<dbReference type="PROSITE" id="PS51082">
    <property type="entry name" value="WH2"/>
    <property type="match status" value="1"/>
</dbReference>
<dbReference type="Ensembl" id="ENSELUT00000018487.3">
    <property type="protein sequence ID" value="ENSELUP00000000789.3"/>
    <property type="gene ID" value="ENSELUG00000002334.3"/>
</dbReference>
<proteinExistence type="inferred from homology"/>
<evidence type="ECO:0000256" key="8">
    <source>
        <dbReference type="SAM" id="MobiDB-lite"/>
    </source>
</evidence>
<dbReference type="FunFam" id="1.20.5.340:FF:000012">
    <property type="entry name" value="Wiskott-Aldrich syndrome protein family member 1"/>
    <property type="match status" value="1"/>
</dbReference>
<dbReference type="GO" id="GO:0034237">
    <property type="term" value="F:protein kinase A regulatory subunit binding"/>
    <property type="evidence" value="ECO:0007669"/>
    <property type="project" value="TreeGrafter"/>
</dbReference>
<organism evidence="10 11">
    <name type="scientific">Esox lucius</name>
    <name type="common">Northern pike</name>
    <dbReference type="NCBI Taxonomy" id="8010"/>
    <lineage>
        <taxon>Eukaryota</taxon>
        <taxon>Metazoa</taxon>
        <taxon>Chordata</taxon>
        <taxon>Craniata</taxon>
        <taxon>Vertebrata</taxon>
        <taxon>Euteleostomi</taxon>
        <taxon>Actinopterygii</taxon>
        <taxon>Neopterygii</taxon>
        <taxon>Teleostei</taxon>
        <taxon>Protacanthopterygii</taxon>
        <taxon>Esociformes</taxon>
        <taxon>Esocidae</taxon>
        <taxon>Esox</taxon>
    </lineage>
</organism>
<reference evidence="10" key="3">
    <citation type="submission" date="2025-08" db="UniProtKB">
        <authorList>
            <consortium name="Ensembl"/>
        </authorList>
    </citation>
    <scope>IDENTIFICATION</scope>
</reference>
<dbReference type="Gene3D" id="6.10.280.150">
    <property type="match status" value="2"/>
</dbReference>
<keyword evidence="4" id="KW-0597">Phosphoprotein</keyword>
<dbReference type="OrthoDB" id="1060785at2759"/>
<dbReference type="PANTHER" id="PTHR12902">
    <property type="entry name" value="WASP-1"/>
    <property type="match status" value="1"/>
</dbReference>
<dbReference type="InterPro" id="IPR003124">
    <property type="entry name" value="WH2_dom"/>
</dbReference>
<dbReference type="Pfam" id="PF02205">
    <property type="entry name" value="WH2"/>
    <property type="match status" value="1"/>
</dbReference>
<dbReference type="Bgee" id="ENSELUG00000002334">
    <property type="expression patterns" value="Expressed in nose and 15 other cell types or tissues"/>
</dbReference>
<feature type="region of interest" description="Disordered" evidence="8">
    <location>
        <begin position="195"/>
        <end position="459"/>
    </location>
</feature>
<name>A0A3P8X8M5_ESOLU</name>
<dbReference type="AlphaFoldDB" id="A0A3P8X8M5"/>
<dbReference type="STRING" id="8010.ENSELUP00000000789"/>
<comment type="subunit">
    <text evidence="7">Binds actin and the Arp2/3 complex.</text>
</comment>
<keyword evidence="11" id="KW-1185">Reference proteome</keyword>
<dbReference type="GO" id="GO:0005856">
    <property type="term" value="C:cytoskeleton"/>
    <property type="evidence" value="ECO:0007669"/>
    <property type="project" value="UniProtKB-SubCell"/>
</dbReference>
<dbReference type="OMA" id="PDMAYND"/>
<feature type="compositionally biased region" description="Basic and acidic residues" evidence="8">
    <location>
        <begin position="221"/>
        <end position="232"/>
    </location>
</feature>
<keyword evidence="6 7" id="KW-0206">Cytoskeleton</keyword>
<feature type="compositionally biased region" description="Pro residues" evidence="8">
    <location>
        <begin position="316"/>
        <end position="326"/>
    </location>
</feature>
<evidence type="ECO:0000256" key="2">
    <source>
        <dbReference type="ARBA" id="ARBA00006993"/>
    </source>
</evidence>
<keyword evidence="5 7" id="KW-0009">Actin-binding</keyword>
<evidence type="ECO:0000256" key="1">
    <source>
        <dbReference type="ARBA" id="ARBA00004245"/>
    </source>
</evidence>
<evidence type="ECO:0000256" key="5">
    <source>
        <dbReference type="ARBA" id="ARBA00023203"/>
    </source>
</evidence>
<dbReference type="PRINTS" id="PR01217">
    <property type="entry name" value="PRICHEXTENSN"/>
</dbReference>
<protein>
    <recommendedName>
        <fullName evidence="7">Wiskott-Aldrich syndrome protein family member</fullName>
        <shortName evidence="7">WASP family protein member</shortName>
    </recommendedName>
</protein>
<comment type="similarity">
    <text evidence="2 7">Belongs to the SCAR/WAVE family.</text>
</comment>
<reference evidence="10" key="4">
    <citation type="submission" date="2025-09" db="UniProtKB">
        <authorList>
            <consortium name="Ensembl"/>
        </authorList>
    </citation>
    <scope>IDENTIFICATION</scope>
</reference>
<feature type="domain" description="WH2" evidence="9">
    <location>
        <begin position="455"/>
        <end position="472"/>
    </location>
</feature>
<dbReference type="GO" id="GO:0030036">
    <property type="term" value="P:actin cytoskeleton organization"/>
    <property type="evidence" value="ECO:0007669"/>
    <property type="project" value="UniProtKB-UniRule"/>
</dbReference>
<dbReference type="InterPro" id="IPR028288">
    <property type="entry name" value="SCAR/WAVE_fam"/>
</dbReference>
<dbReference type="GeneTree" id="ENSGT00950000182962"/>
<comment type="function">
    <text evidence="7">Downstream effector molecule involved in the transmission of signals from tyrosine kinase receptors and small GTPases to the actin cytoskeleton. Promotes formation of actin filaments. Part of the WAVE complex that regulates lamellipodia formation. The WAVE complex regulates actin filament reorganization via its interaction with the Arp2/3 complex.</text>
</comment>
<dbReference type="GO" id="GO:0003779">
    <property type="term" value="F:actin binding"/>
    <property type="evidence" value="ECO:0007669"/>
    <property type="project" value="UniProtKB-UniRule"/>
</dbReference>
<comment type="subcellular location">
    <subcellularLocation>
        <location evidence="1 7">Cytoplasm</location>
        <location evidence="1 7">Cytoskeleton</location>
    </subcellularLocation>
</comment>
<evidence type="ECO:0000256" key="3">
    <source>
        <dbReference type="ARBA" id="ARBA00022490"/>
    </source>
</evidence>
<dbReference type="Proteomes" id="UP000265140">
    <property type="component" value="Chromosome 10"/>
</dbReference>
<evidence type="ECO:0000256" key="4">
    <source>
        <dbReference type="ARBA" id="ARBA00022553"/>
    </source>
</evidence>
<reference evidence="10" key="2">
    <citation type="submission" date="2020-02" db="EMBL/GenBank/DDBJ databases">
        <title>Esox lucius (northern pike) genome, fEsoLuc1, primary haplotype.</title>
        <authorList>
            <person name="Myers G."/>
            <person name="Karagic N."/>
            <person name="Meyer A."/>
            <person name="Pippel M."/>
            <person name="Reichard M."/>
            <person name="Winkler S."/>
            <person name="Tracey A."/>
            <person name="Sims Y."/>
            <person name="Howe K."/>
            <person name="Rhie A."/>
            <person name="Formenti G."/>
            <person name="Durbin R."/>
            <person name="Fedrigo O."/>
            <person name="Jarvis E.D."/>
        </authorList>
    </citation>
    <scope>NUCLEOTIDE SEQUENCE [LARGE SCALE GENOMIC DNA]</scope>
</reference>
<evidence type="ECO:0000313" key="10">
    <source>
        <dbReference type="Ensembl" id="ENSELUP00000000789.3"/>
    </source>
</evidence>
<dbReference type="PANTHER" id="PTHR12902:SF6">
    <property type="entry name" value="ACTIN-BINDING PROTEIN WASF2"/>
    <property type="match status" value="1"/>
</dbReference>
<evidence type="ECO:0000313" key="11">
    <source>
        <dbReference type="Proteomes" id="UP000265140"/>
    </source>
</evidence>
<dbReference type="SMART" id="SM00246">
    <property type="entry name" value="WH2"/>
    <property type="match status" value="1"/>
</dbReference>
<dbReference type="GO" id="GO:0031209">
    <property type="term" value="C:SCAR complex"/>
    <property type="evidence" value="ECO:0007669"/>
    <property type="project" value="TreeGrafter"/>
</dbReference>
<evidence type="ECO:0000256" key="6">
    <source>
        <dbReference type="ARBA" id="ARBA00023212"/>
    </source>
</evidence>
<accession>A0A3P8X8M5</accession>
<evidence type="ECO:0000256" key="7">
    <source>
        <dbReference type="RuleBase" id="RU367034"/>
    </source>
</evidence>
<dbReference type="GO" id="GO:2000601">
    <property type="term" value="P:positive regulation of Arp2/3 complex-mediated actin nucleation"/>
    <property type="evidence" value="ECO:0007669"/>
    <property type="project" value="TreeGrafter"/>
</dbReference>
<sequence>MPLVTRNIEPRHVCRQALPNTIRSELECVTNISLANIIRQLGSLSKYAEDLFGELFVQAGAFAIRVNTLGERVDRLQVKVTQLDPKEEEGKILCCLASLSWFPAQQTLSCISLQAITQKKAFHSNLIQDQQLFCRPSLPQPVQETYLTCNPPPPLNNLSQYRDDDKDALKFYTDPSYFFDLWKEKMLQDTKDIMKEKRKHRKEKKDNQNLRTLNPRKIKTRKDEWERRKMGEEFVVPKNDMGESLEGLNGSIGSGEGCYSPDGLDQSTGSYGLDPGSPLPHPTQDDFLPPPPPDMGYHDGQYGAPTQKRTSLLSPTHPPPAPPMPCSTPTGTRPNLSPPPAPPPPPPSTGFGVPPPPPPSGFDSSPPAPPPITNSAYPSPPAPPPPLSQASLSPPPPPSLPQGGGAPPPPPPPPPPGPPPPCGPPPPGPPPPSFSIGAPPPLKSTQAPSEAPPDAHSDLLSAIRQGFNLRKVEEQKEQEKKDNYGNDVAAILSRRIAVECSDSEDDSSELDDDDWSE</sequence>
<evidence type="ECO:0000259" key="9">
    <source>
        <dbReference type="PROSITE" id="PS51082"/>
    </source>
</evidence>
<dbReference type="GO" id="GO:0071933">
    <property type="term" value="F:Arp2/3 complex binding"/>
    <property type="evidence" value="ECO:0007669"/>
    <property type="project" value="TreeGrafter"/>
</dbReference>
<dbReference type="Gene3D" id="1.20.5.340">
    <property type="match status" value="1"/>
</dbReference>
<gene>
    <name evidence="10" type="primary">WASF2</name>
</gene>
<reference evidence="11" key="1">
    <citation type="journal article" date="2014" name="PLoS ONE">
        <title>The genome and linkage map of the northern pike (Esox lucius): conserved synteny revealed between the salmonid sister group and the Neoteleostei.</title>
        <authorList>
            <person name="Rondeau E.B."/>
            <person name="Minkley D.R."/>
            <person name="Leong J.S."/>
            <person name="Messmer A.M."/>
            <person name="Jantzen J.R."/>
            <person name="von Schalburg K.R."/>
            <person name="Lemon C."/>
            <person name="Bird N.H."/>
            <person name="Koop B.F."/>
        </authorList>
    </citation>
    <scope>NUCLEOTIDE SEQUENCE</scope>
</reference>
<feature type="compositionally biased region" description="Pro residues" evidence="8">
    <location>
        <begin position="336"/>
        <end position="442"/>
    </location>
</feature>
<dbReference type="InParanoid" id="A0A3P8X8M5"/>
<keyword evidence="3 7" id="KW-0963">Cytoplasm</keyword>